<gene>
    <name evidence="1" type="ORF">JHL16_00500</name>
</gene>
<comment type="caution">
    <text evidence="1">The sequence shown here is derived from an EMBL/GenBank/DDBJ whole genome shotgun (WGS) entry which is preliminary data.</text>
</comment>
<name>A0ACC5QWU6_9HYPH</name>
<keyword evidence="2" id="KW-1185">Reference proteome</keyword>
<evidence type="ECO:0000313" key="1">
    <source>
        <dbReference type="EMBL" id="MBK1864817.1"/>
    </source>
</evidence>
<organism evidence="1 2">
    <name type="scientific">Taklimakanibacter albus</name>
    <dbReference type="NCBI Taxonomy" id="2800327"/>
    <lineage>
        <taxon>Bacteria</taxon>
        <taxon>Pseudomonadati</taxon>
        <taxon>Pseudomonadota</taxon>
        <taxon>Alphaproteobacteria</taxon>
        <taxon>Hyphomicrobiales</taxon>
        <taxon>Aestuariivirgaceae</taxon>
        <taxon>Taklimakanibacter</taxon>
    </lineage>
</organism>
<proteinExistence type="predicted"/>
<reference evidence="1" key="1">
    <citation type="submission" date="2021-01" db="EMBL/GenBank/DDBJ databases">
        <authorList>
            <person name="Sun Q."/>
        </authorList>
    </citation>
    <scope>NUCLEOTIDE SEQUENCE</scope>
    <source>
        <strain evidence="1">YIM B02566</strain>
    </source>
</reference>
<protein>
    <submittedName>
        <fullName evidence="1">EamA family transporter</fullName>
    </submittedName>
</protein>
<dbReference type="Proteomes" id="UP000616151">
    <property type="component" value="Unassembled WGS sequence"/>
</dbReference>
<dbReference type="EMBL" id="JAENHL010000003">
    <property type="protein sequence ID" value="MBK1864817.1"/>
    <property type="molecule type" value="Genomic_DNA"/>
</dbReference>
<accession>A0ACC5QWU6</accession>
<evidence type="ECO:0000313" key="2">
    <source>
        <dbReference type="Proteomes" id="UP000616151"/>
    </source>
</evidence>
<sequence>MQIYPPPCGEGRPVGPGGGRSSPSVYRSTCRRYRQTPTPDPSPQGGGEIEASLSRSTATLIGFTAVLMWAVLAFLTAASGQVPPFQLAAMTFLIGGLLGVATWPFRKGVVASMPRSWRVWLLGIAGLFGYHFVYFTAIRSAPPVEVSLLAYLWPLFLVAFSALLPGEKLKVHHILGVIIGLLGAALVITRGQGFTLAQGFGLGHALGFSCAIIWAAYSVLSRRFGNVSTDVVAGFCLITSALAFLCHLLFEATVWPEGQSQWLAILGLGLFPVGAAFYSWDLGVKRGDIMALGASSYASPLLSTLVLMLAGFAPYHWSIFVACLLITAGAVIAAKDMIFRRR</sequence>